<accession>A0A940XDH6</accession>
<name>A0A940XDH6_9FLAO</name>
<dbReference type="InterPro" id="IPR013974">
    <property type="entry name" value="SAF"/>
</dbReference>
<dbReference type="Proteomes" id="UP000675047">
    <property type="component" value="Unassembled WGS sequence"/>
</dbReference>
<dbReference type="Pfam" id="PF08666">
    <property type="entry name" value="SAF"/>
    <property type="match status" value="1"/>
</dbReference>
<gene>
    <name evidence="2" type="primary">neuB</name>
    <name evidence="2" type="ORF">J3495_06730</name>
</gene>
<keyword evidence="2" id="KW-0808">Transferase</keyword>
<organism evidence="2 3">
    <name type="scientific">Flavobacterium geliluteum</name>
    <dbReference type="NCBI Taxonomy" id="2816120"/>
    <lineage>
        <taxon>Bacteria</taxon>
        <taxon>Pseudomonadati</taxon>
        <taxon>Bacteroidota</taxon>
        <taxon>Flavobacteriia</taxon>
        <taxon>Flavobacteriales</taxon>
        <taxon>Flavobacteriaceae</taxon>
        <taxon>Flavobacterium</taxon>
    </lineage>
</organism>
<dbReference type="Pfam" id="PF03102">
    <property type="entry name" value="NeuB"/>
    <property type="match status" value="1"/>
</dbReference>
<comment type="caution">
    <text evidence="2">The sequence shown here is derived from an EMBL/GenBank/DDBJ whole genome shotgun (WGS) entry which is preliminary data.</text>
</comment>
<dbReference type="InterPro" id="IPR051690">
    <property type="entry name" value="PseI-like"/>
</dbReference>
<dbReference type="Gene3D" id="3.90.1210.10">
    <property type="entry name" value="Antifreeze-like/N-acetylneuraminic acid synthase C-terminal domain"/>
    <property type="match status" value="1"/>
</dbReference>
<dbReference type="EMBL" id="JAGFBV010000008">
    <property type="protein sequence ID" value="MBP4137780.1"/>
    <property type="molecule type" value="Genomic_DNA"/>
</dbReference>
<sequence length="340" mass="37732">MDKVIIIAEAGVNHNGDIQIAKKLIDVAVDAGVDYVKFQTFKADSLVSKSAKKAEYQSVNINDGDDSQYAMLKNLELSHENHLELMKYCSERKIQFFSTAFDVEGVNYLNDLGLSFFKIPSGEITNYPYLKAVAMCGKPVVMSTGMCSEMEIKQSLDVLMKFGLKKEVISILHCNTEYPTPMKDVNLKAMQSIKKTFGVKVGYSDHTLGIEVPIAAVALGATIIEKHFTLDRTLPGPDHVASLEPTELKEMVMAIRNIELAMCGDGEKKPSESETKNIAIARKSIHINKNLSKGDIITDDDIISLRPGDGISPMEWENIIGKKLNVDKNEFDKLLFSDFI</sequence>
<dbReference type="Gene3D" id="3.20.20.70">
    <property type="entry name" value="Aldolase class I"/>
    <property type="match status" value="1"/>
</dbReference>
<keyword evidence="3" id="KW-1185">Reference proteome</keyword>
<dbReference type="PANTHER" id="PTHR42966">
    <property type="entry name" value="N-ACETYLNEURAMINATE SYNTHASE"/>
    <property type="match status" value="1"/>
</dbReference>
<dbReference type="InterPro" id="IPR020007">
    <property type="entry name" value="NeuB/NeuA"/>
</dbReference>
<dbReference type="RefSeq" id="WP_210665789.1">
    <property type="nucleotide sequence ID" value="NZ_JAGFBV010000008.1"/>
</dbReference>
<evidence type="ECO:0000313" key="2">
    <source>
        <dbReference type="EMBL" id="MBP4137780.1"/>
    </source>
</evidence>
<dbReference type="AlphaFoldDB" id="A0A940XDH6"/>
<evidence type="ECO:0000313" key="3">
    <source>
        <dbReference type="Proteomes" id="UP000675047"/>
    </source>
</evidence>
<dbReference type="SUPFAM" id="SSF51569">
    <property type="entry name" value="Aldolase"/>
    <property type="match status" value="1"/>
</dbReference>
<evidence type="ECO:0000259" key="1">
    <source>
        <dbReference type="PROSITE" id="PS50844"/>
    </source>
</evidence>
<dbReference type="InterPro" id="IPR036732">
    <property type="entry name" value="AFP_Neu5c_C_sf"/>
</dbReference>
<dbReference type="SUPFAM" id="SSF51269">
    <property type="entry name" value="AFP III-like domain"/>
    <property type="match status" value="1"/>
</dbReference>
<dbReference type="InterPro" id="IPR057736">
    <property type="entry name" value="SAF_PseI/NeuA/NeuB"/>
</dbReference>
<dbReference type="InterPro" id="IPR006190">
    <property type="entry name" value="SAF_AFP_Neu5Ac"/>
</dbReference>
<proteinExistence type="predicted"/>
<dbReference type="GO" id="GO:0016051">
    <property type="term" value="P:carbohydrate biosynthetic process"/>
    <property type="evidence" value="ECO:0007669"/>
    <property type="project" value="InterPro"/>
</dbReference>
<dbReference type="CDD" id="cd11615">
    <property type="entry name" value="SAF_NeuB_like"/>
    <property type="match status" value="1"/>
</dbReference>
<dbReference type="PANTHER" id="PTHR42966:SF1">
    <property type="entry name" value="SIALIC ACID SYNTHASE"/>
    <property type="match status" value="1"/>
</dbReference>
<dbReference type="PROSITE" id="PS50844">
    <property type="entry name" value="AFP_LIKE"/>
    <property type="match status" value="1"/>
</dbReference>
<dbReference type="EC" id="2.5.1.56" evidence="2"/>
<dbReference type="GO" id="GO:0047444">
    <property type="term" value="F:N-acylneuraminate-9-phosphate synthase activity"/>
    <property type="evidence" value="ECO:0007669"/>
    <property type="project" value="TreeGrafter"/>
</dbReference>
<reference evidence="2 3" key="1">
    <citation type="submission" date="2021-03" db="EMBL/GenBank/DDBJ databases">
        <title>Flavobacterium Flabelliformis Sp. Nov. And Flavobacterium Geliluteum Sp. Nov., Two Novel Multidrug Resistant Psychrophilic Species Isolated From Antarctica.</title>
        <authorList>
            <person name="Kralova S."/>
            <person name="Busse H.J."/>
            <person name="Bezdicek M."/>
            <person name="Nykrynova M."/>
            <person name="Kroupova E."/>
            <person name="Krsek D."/>
            <person name="Sedlacek I."/>
        </authorList>
    </citation>
    <scope>NUCLEOTIDE SEQUENCE [LARGE SCALE GENOMIC DNA]</scope>
    <source>
        <strain evidence="2 3">P7388</strain>
    </source>
</reference>
<dbReference type="GO" id="GO:0050462">
    <property type="term" value="F:N-acetylneuraminate synthase activity"/>
    <property type="evidence" value="ECO:0007669"/>
    <property type="project" value="UniProtKB-EC"/>
</dbReference>
<dbReference type="InterPro" id="IPR013785">
    <property type="entry name" value="Aldolase_TIM"/>
</dbReference>
<feature type="domain" description="AFP-like" evidence="1">
    <location>
        <begin position="284"/>
        <end position="340"/>
    </location>
</feature>
<dbReference type="InterPro" id="IPR013132">
    <property type="entry name" value="PseI/NeuA/B-like_N"/>
</dbReference>
<dbReference type="SMART" id="SM00858">
    <property type="entry name" value="SAF"/>
    <property type="match status" value="1"/>
</dbReference>
<protein>
    <submittedName>
        <fullName evidence="2">N-acetylneuraminate synthase</fullName>
        <ecNumber evidence="2">2.5.1.56</ecNumber>
    </submittedName>
</protein>
<dbReference type="NCBIfam" id="TIGR03569">
    <property type="entry name" value="NeuB_NnaB"/>
    <property type="match status" value="1"/>
</dbReference>